<dbReference type="Gene3D" id="3.30.700.10">
    <property type="entry name" value="Glycoprotein, Type 4 Pilin"/>
    <property type="match status" value="1"/>
</dbReference>
<keyword evidence="2" id="KW-1133">Transmembrane helix</keyword>
<dbReference type="InterPro" id="IPR045584">
    <property type="entry name" value="Pilin-like"/>
</dbReference>
<evidence type="ECO:0000313" key="4">
    <source>
        <dbReference type="Proteomes" id="UP001326110"/>
    </source>
</evidence>
<organism evidence="3 4">
    <name type="scientific">Duganella zoogloeoides</name>
    <dbReference type="NCBI Taxonomy" id="75659"/>
    <lineage>
        <taxon>Bacteria</taxon>
        <taxon>Pseudomonadati</taxon>
        <taxon>Pseudomonadota</taxon>
        <taxon>Betaproteobacteria</taxon>
        <taxon>Burkholderiales</taxon>
        <taxon>Oxalobacteraceae</taxon>
        <taxon>Telluria group</taxon>
        <taxon>Duganella</taxon>
    </lineage>
</organism>
<dbReference type="PANTHER" id="PTHR43221:SF1">
    <property type="entry name" value="PROTEASE HTPX"/>
    <property type="match status" value="1"/>
</dbReference>
<feature type="transmembrane region" description="Helical" evidence="2">
    <location>
        <begin position="280"/>
        <end position="300"/>
    </location>
</feature>
<dbReference type="EMBL" id="CP140152">
    <property type="protein sequence ID" value="WQH03999.1"/>
    <property type="molecule type" value="Genomic_DNA"/>
</dbReference>
<dbReference type="Proteomes" id="UP001326110">
    <property type="component" value="Chromosome"/>
</dbReference>
<dbReference type="SUPFAM" id="SSF54523">
    <property type="entry name" value="Pili subunits"/>
    <property type="match status" value="1"/>
</dbReference>
<name>A0ABZ0XWF3_9BURK</name>
<keyword evidence="4" id="KW-1185">Reference proteome</keyword>
<feature type="transmembrane region" description="Helical" evidence="2">
    <location>
        <begin position="43"/>
        <end position="62"/>
    </location>
</feature>
<dbReference type="InterPro" id="IPR050083">
    <property type="entry name" value="HtpX_protease"/>
</dbReference>
<protein>
    <submittedName>
        <fullName evidence="3">Pilin</fullName>
    </submittedName>
</protein>
<comment type="similarity">
    <text evidence="1">Belongs to the N-Me-Phe pilin family.</text>
</comment>
<evidence type="ECO:0000256" key="1">
    <source>
        <dbReference type="ARBA" id="ARBA00005233"/>
    </source>
</evidence>
<dbReference type="RefSeq" id="WP_019923348.1">
    <property type="nucleotide sequence ID" value="NZ_CP140152.1"/>
</dbReference>
<dbReference type="PANTHER" id="PTHR43221">
    <property type="entry name" value="PROTEASE HTPX"/>
    <property type="match status" value="1"/>
</dbReference>
<accession>A0ABZ0XWF3</accession>
<proteinExistence type="inferred from homology"/>
<dbReference type="Pfam" id="PF00114">
    <property type="entry name" value="Pilin"/>
    <property type="match status" value="1"/>
</dbReference>
<keyword evidence="2" id="KW-0812">Transmembrane</keyword>
<gene>
    <name evidence="3" type="ORF">SR858_23585</name>
</gene>
<keyword evidence="2" id="KW-0472">Membrane</keyword>
<dbReference type="GeneID" id="43164963"/>
<dbReference type="InterPro" id="IPR001082">
    <property type="entry name" value="Pilin"/>
</dbReference>
<reference evidence="3 4" key="1">
    <citation type="submission" date="2023-11" db="EMBL/GenBank/DDBJ databases">
        <title>MicrobeMod: A computational toolkit for identifying prokaryotic methylation and restriction-modification with nanopore sequencing.</title>
        <authorList>
            <person name="Crits-Christoph A."/>
            <person name="Kang S.C."/>
            <person name="Lee H."/>
            <person name="Ostrov N."/>
        </authorList>
    </citation>
    <scope>NUCLEOTIDE SEQUENCE [LARGE SCALE GENOMIC DNA]</scope>
    <source>
        <strain evidence="3 4">ATCC 25935</strain>
    </source>
</reference>
<evidence type="ECO:0000256" key="2">
    <source>
        <dbReference type="SAM" id="Phobius"/>
    </source>
</evidence>
<feature type="transmembrane region" description="Helical" evidence="2">
    <location>
        <begin position="12"/>
        <end position="37"/>
    </location>
</feature>
<sequence>MNLVYKNEKLLFGVMLAVSMLAWGALLIGTLGQALLYAAAFYLAWYLACYVAQSALVAWLTGTGVRITAQQFPDLHQRVLACCARLERTSVPEAYLLQAGGGFHALARRFPGNNNIVLDSDLVDALDDRPDAINFHIGHAIGGLDRRHLHRALLLAPAALLPLLGAAYARAREYSCDRHGFHACAELASAQAGLAALAAGGKRWRHLDRTGYAAQARQAGGFWMSFHELISDRPWLVKRMAVVRDLAQGAPVEPGAPRHGLAYVLALCVPRVSLGLGAPGALLTLLTLAAVLATVAWPAWQNLEARTRMTQAVAVGREAAAAVERYYYANGQSPATLEQAGYALIDPGHVVQALEVDAGNGVVRVYPSDMRYRGGALAFTPRVDENRRVLWRCSGEDLPAAVLPPDCRD</sequence>
<evidence type="ECO:0000313" key="3">
    <source>
        <dbReference type="EMBL" id="WQH03999.1"/>
    </source>
</evidence>